<evidence type="ECO:0000256" key="2">
    <source>
        <dbReference type="SAM" id="SignalP"/>
    </source>
</evidence>
<dbReference type="PANTHER" id="PTHR47966:SF75">
    <property type="entry name" value="ENDOPEPTIDASE (CTSD), PUTATIVE (AFU_ORTHOLOGUE AFUA_4G07040)-RELATED"/>
    <property type="match status" value="1"/>
</dbReference>
<evidence type="ECO:0000313" key="4">
    <source>
        <dbReference type="EMBL" id="KZV84176.1"/>
    </source>
</evidence>
<gene>
    <name evidence="4" type="ORF">EXIGLDRAFT_776830</name>
</gene>
<dbReference type="Gene3D" id="2.60.120.260">
    <property type="entry name" value="Galactose-binding domain-like"/>
    <property type="match status" value="1"/>
</dbReference>
<name>A0A165DBP4_EXIGL</name>
<evidence type="ECO:0000313" key="5">
    <source>
        <dbReference type="Proteomes" id="UP000077266"/>
    </source>
</evidence>
<dbReference type="InterPro" id="IPR001461">
    <property type="entry name" value="Aspartic_peptidase_A1"/>
</dbReference>
<organism evidence="4 5">
    <name type="scientific">Exidia glandulosa HHB12029</name>
    <dbReference type="NCBI Taxonomy" id="1314781"/>
    <lineage>
        <taxon>Eukaryota</taxon>
        <taxon>Fungi</taxon>
        <taxon>Dikarya</taxon>
        <taxon>Basidiomycota</taxon>
        <taxon>Agaricomycotina</taxon>
        <taxon>Agaricomycetes</taxon>
        <taxon>Auriculariales</taxon>
        <taxon>Exidiaceae</taxon>
        <taxon>Exidia</taxon>
    </lineage>
</organism>
<dbReference type="InterPro" id="IPR033121">
    <property type="entry name" value="PEPTIDASE_A1"/>
</dbReference>
<dbReference type="Pfam" id="PF00026">
    <property type="entry name" value="Asp"/>
    <property type="match status" value="1"/>
</dbReference>
<dbReference type="GO" id="GO:0004190">
    <property type="term" value="F:aspartic-type endopeptidase activity"/>
    <property type="evidence" value="ECO:0007669"/>
    <property type="project" value="InterPro"/>
</dbReference>
<feature type="chain" id="PRO_5007856461" evidence="2">
    <location>
        <begin position="21"/>
        <end position="528"/>
    </location>
</feature>
<keyword evidence="4" id="KW-0645">Protease</keyword>
<feature type="domain" description="Peptidase A1" evidence="3">
    <location>
        <begin position="193"/>
        <end position="506"/>
    </location>
</feature>
<protein>
    <submittedName>
        <fullName evidence="4">Acid protease</fullName>
    </submittedName>
</protein>
<sequence length="528" mass="56201">MWSLTLAVITAGLLGTLAHAQNFTINVPAFDSSSVTLDPPNSWTAVNANQAFSGGAEFLIANQAQGRVTFIFPTPSSTFEYWGYQRSGGGLASLSIDGGAAVQIDFFGPGTTGNEPPLLFFSTSNLTNAIHTVVIQNLVDPRVGHADQLNVDKFVLHGPIPTPRPTPPSFPSNTHLADGPVGFSYHAFLALGADSPLNGGSGANTVEVLFDTGASSAWVDWIGCTDPDCGGSHHRYRPSSQHFFNSSIEDDIFFNDQTWRVNDTVTLGSLSIPSSTFGAAFGMDPETVDGNFGMAKSYCNGVLCSLYPNFIENSFEQGLLAAPALSFYQLAPTDAPASGVTSRVALGGVDRNKFTGNMDWIPLTSSSMWQVPWGRRFVTRASGTIDATLQFNHEILTFDTGDPGLLGVPSDDWITLTTLTGAIQDSNSNWLFPCAASLTWNFNGSTNRNYTVVLSDQNTAQTINGTRFCAALANDSGDVQNWITGVPFLDQYYVSFYFGRRGVGASMGFGTKNLAASAASSSPVIGTP</sequence>
<reference evidence="4 5" key="1">
    <citation type="journal article" date="2016" name="Mol. Biol. Evol.">
        <title>Comparative Genomics of Early-Diverging Mushroom-Forming Fungi Provides Insights into the Origins of Lignocellulose Decay Capabilities.</title>
        <authorList>
            <person name="Nagy L.G."/>
            <person name="Riley R."/>
            <person name="Tritt A."/>
            <person name="Adam C."/>
            <person name="Daum C."/>
            <person name="Floudas D."/>
            <person name="Sun H."/>
            <person name="Yadav J.S."/>
            <person name="Pangilinan J."/>
            <person name="Larsson K.H."/>
            <person name="Matsuura K."/>
            <person name="Barry K."/>
            <person name="Labutti K."/>
            <person name="Kuo R."/>
            <person name="Ohm R.A."/>
            <person name="Bhattacharya S.S."/>
            <person name="Shirouzu T."/>
            <person name="Yoshinaga Y."/>
            <person name="Martin F.M."/>
            <person name="Grigoriev I.V."/>
            <person name="Hibbett D.S."/>
        </authorList>
    </citation>
    <scope>NUCLEOTIDE SEQUENCE [LARGE SCALE GENOMIC DNA]</scope>
    <source>
        <strain evidence="4 5">HHB12029</strain>
    </source>
</reference>
<dbReference type="PRINTS" id="PR00792">
    <property type="entry name" value="PEPSIN"/>
</dbReference>
<dbReference type="InterPro" id="IPR021109">
    <property type="entry name" value="Peptidase_aspartic_dom_sf"/>
</dbReference>
<dbReference type="OrthoDB" id="3197764at2759"/>
<evidence type="ECO:0000256" key="1">
    <source>
        <dbReference type="ARBA" id="ARBA00007447"/>
    </source>
</evidence>
<dbReference type="Proteomes" id="UP000077266">
    <property type="component" value="Unassembled WGS sequence"/>
</dbReference>
<dbReference type="GO" id="GO:0006508">
    <property type="term" value="P:proteolysis"/>
    <property type="evidence" value="ECO:0007669"/>
    <property type="project" value="UniProtKB-KW"/>
</dbReference>
<dbReference type="SUPFAM" id="SSF50630">
    <property type="entry name" value="Acid proteases"/>
    <property type="match status" value="1"/>
</dbReference>
<dbReference type="InParanoid" id="A0A165DBP4"/>
<comment type="similarity">
    <text evidence="1">Belongs to the peptidase A1 family.</text>
</comment>
<dbReference type="AlphaFoldDB" id="A0A165DBP4"/>
<keyword evidence="4" id="KW-0378">Hydrolase</keyword>
<keyword evidence="5" id="KW-1185">Reference proteome</keyword>
<dbReference type="Gene3D" id="2.40.70.10">
    <property type="entry name" value="Acid Proteases"/>
    <property type="match status" value="2"/>
</dbReference>
<dbReference type="PROSITE" id="PS51767">
    <property type="entry name" value="PEPTIDASE_A1"/>
    <property type="match status" value="1"/>
</dbReference>
<feature type="signal peptide" evidence="2">
    <location>
        <begin position="1"/>
        <end position="20"/>
    </location>
</feature>
<accession>A0A165DBP4</accession>
<keyword evidence="2" id="KW-0732">Signal</keyword>
<evidence type="ECO:0000259" key="3">
    <source>
        <dbReference type="PROSITE" id="PS51767"/>
    </source>
</evidence>
<dbReference type="EMBL" id="KV426237">
    <property type="protein sequence ID" value="KZV84176.1"/>
    <property type="molecule type" value="Genomic_DNA"/>
</dbReference>
<dbReference type="PANTHER" id="PTHR47966">
    <property type="entry name" value="BETA-SITE APP-CLEAVING ENZYME, ISOFORM A-RELATED"/>
    <property type="match status" value="1"/>
</dbReference>
<proteinExistence type="inferred from homology"/>